<evidence type="ECO:0008006" key="4">
    <source>
        <dbReference type="Google" id="ProtNLM"/>
    </source>
</evidence>
<evidence type="ECO:0000256" key="1">
    <source>
        <dbReference type="SAM" id="MobiDB-lite"/>
    </source>
</evidence>
<dbReference type="Proteomes" id="UP001430700">
    <property type="component" value="Unassembled WGS sequence"/>
</dbReference>
<feature type="compositionally biased region" description="Basic and acidic residues" evidence="1">
    <location>
        <begin position="173"/>
        <end position="197"/>
    </location>
</feature>
<keyword evidence="3" id="KW-1185">Reference proteome</keyword>
<dbReference type="Gene3D" id="2.180.10.10">
    <property type="entry name" value="RHS repeat-associated core"/>
    <property type="match status" value="1"/>
</dbReference>
<feature type="region of interest" description="Disordered" evidence="1">
    <location>
        <begin position="173"/>
        <end position="206"/>
    </location>
</feature>
<reference evidence="2" key="1">
    <citation type="submission" date="2021-11" db="EMBL/GenBank/DDBJ databases">
        <title>Description of novel Flavobacterium species.</title>
        <authorList>
            <person name="Saticioglu I.B."/>
            <person name="Ay H."/>
            <person name="Altun S."/>
            <person name="Duman M."/>
        </authorList>
    </citation>
    <scope>NUCLEOTIDE SEQUENCE</scope>
    <source>
        <strain evidence="2">F-126</strain>
    </source>
</reference>
<protein>
    <recommendedName>
        <fullName evidence="4">RHS repeat-associated core domain-containing protein</fullName>
    </recommendedName>
</protein>
<organism evidence="2 3">
    <name type="scientific">Flavobacterium lipolyticum</name>
    <dbReference type="NCBI Taxonomy" id="2893754"/>
    <lineage>
        <taxon>Bacteria</taxon>
        <taxon>Pseudomonadati</taxon>
        <taxon>Bacteroidota</taxon>
        <taxon>Flavobacteriia</taxon>
        <taxon>Flavobacteriales</taxon>
        <taxon>Flavobacteriaceae</taxon>
        <taxon>Flavobacterium</taxon>
    </lineage>
</organism>
<proteinExistence type="predicted"/>
<dbReference type="InterPro" id="IPR050708">
    <property type="entry name" value="T6SS_VgrG/RHS"/>
</dbReference>
<dbReference type="PANTHER" id="PTHR32305">
    <property type="match status" value="1"/>
</dbReference>
<dbReference type="PANTHER" id="PTHR32305:SF15">
    <property type="entry name" value="PROTEIN RHSA-RELATED"/>
    <property type="match status" value="1"/>
</dbReference>
<name>A0ABS8M4M8_9FLAO</name>
<evidence type="ECO:0000313" key="3">
    <source>
        <dbReference type="Proteomes" id="UP001430700"/>
    </source>
</evidence>
<comment type="caution">
    <text evidence="2">The sequence shown here is derived from an EMBL/GenBank/DDBJ whole genome shotgun (WGS) entry which is preliminary data.</text>
</comment>
<dbReference type="InterPro" id="IPR022385">
    <property type="entry name" value="Rhs_assc_core"/>
</dbReference>
<dbReference type="EMBL" id="JAJJMN010000002">
    <property type="protein sequence ID" value="MCC9019747.1"/>
    <property type="molecule type" value="Genomic_DNA"/>
</dbReference>
<dbReference type="NCBIfam" id="TIGR03696">
    <property type="entry name" value="Rhs_assc_core"/>
    <property type="match status" value="1"/>
</dbReference>
<sequence>MEFFPTAEGYYDYIGKKYVYQYKDHLGNIRLSYAKNPATQVLTIIDENNYYPFGLKHKGYNDYVPTSNKYKFNGKELQDELGLGMTAMDFRQYDNTLGRFNSIDVLAELFSDGSPYMFSFNNPVAFADPTGLCPQCPDPSMAKNGQKYVSTGGMTYTFNDGQWTGEGGELKEVVVTRDKREKKETSDSEGQEGKHPDAGSGVGQPGALESMIPVWGSGRAAIDHFQNGNYWQGTFYTAMAISDVFLVKSIATGIAKGGLKAFGKSYSSWSSYRRFYGKEGFAETGQHLHHWALRRNGQKVGSGLGWKLKNQMWNLMPMRSPAFHTAVHGNGINAFNTLERAYYGSPIWFQTGIISTIGHSLELRYIYTDEESETE</sequence>
<evidence type="ECO:0000313" key="2">
    <source>
        <dbReference type="EMBL" id="MCC9019747.1"/>
    </source>
</evidence>
<accession>A0ABS8M4M8</accession>
<gene>
    <name evidence="2" type="ORF">LNQ34_18415</name>
</gene>
<dbReference type="RefSeq" id="WP_230000783.1">
    <property type="nucleotide sequence ID" value="NZ_JAJJMN010000002.1"/>
</dbReference>